<comment type="caution">
    <text evidence="4">The sequence shown here is derived from an EMBL/GenBank/DDBJ whole genome shotgun (WGS) entry which is preliminary data.</text>
</comment>
<evidence type="ECO:0000313" key="5">
    <source>
        <dbReference type="Proteomes" id="UP000321412"/>
    </source>
</evidence>
<dbReference type="InterPro" id="IPR010376">
    <property type="entry name" value="GBBH-like_N"/>
</dbReference>
<dbReference type="PANTHER" id="PTHR35303">
    <property type="entry name" value="OS02G0197800 PROTEIN"/>
    <property type="match status" value="1"/>
</dbReference>
<protein>
    <submittedName>
        <fullName evidence="4">DUF971 domain-containing protein</fullName>
    </submittedName>
</protein>
<feature type="domain" description="Gamma-butyrobetaine hydroxylase-like N-terminal" evidence="3">
    <location>
        <begin position="10"/>
        <end position="95"/>
    </location>
</feature>
<proteinExistence type="predicted"/>
<dbReference type="AlphaFoldDB" id="A0A5C6X010"/>
<evidence type="ECO:0000259" key="3">
    <source>
        <dbReference type="Pfam" id="PF06155"/>
    </source>
</evidence>
<keyword evidence="5" id="KW-1185">Reference proteome</keyword>
<dbReference type="Pfam" id="PF06155">
    <property type="entry name" value="GBBH-like_N"/>
    <property type="match status" value="1"/>
</dbReference>
<dbReference type="OrthoDB" id="9794178at2"/>
<dbReference type="Proteomes" id="UP000321412">
    <property type="component" value="Unassembled WGS sequence"/>
</dbReference>
<accession>A0A5C6X010</accession>
<dbReference type="Gene3D" id="3.30.2020.30">
    <property type="match status" value="1"/>
</dbReference>
<evidence type="ECO:0000313" key="4">
    <source>
        <dbReference type="EMBL" id="TXD34376.1"/>
    </source>
</evidence>
<organism evidence="4 5">
    <name type="scientific">Lujinxingia vulgaris</name>
    <dbReference type="NCBI Taxonomy" id="2600176"/>
    <lineage>
        <taxon>Bacteria</taxon>
        <taxon>Deltaproteobacteria</taxon>
        <taxon>Bradymonadales</taxon>
        <taxon>Lujinxingiaceae</taxon>
        <taxon>Lujinxingia</taxon>
    </lineage>
</organism>
<dbReference type="InterPro" id="IPR038492">
    <property type="entry name" value="GBBH-like_N_sf"/>
</dbReference>
<dbReference type="EMBL" id="VOSM01000013">
    <property type="protein sequence ID" value="TXD34376.1"/>
    <property type="molecule type" value="Genomic_DNA"/>
</dbReference>
<keyword evidence="2" id="KW-0408">Iron</keyword>
<sequence length="113" mass="12788">MGYVPHPTEIEYKSASRALRIVFSDDHEAVYPTRYLRGFCPCARCQGHTSGPHKFIEHQAPQAEVVDVRQVGNYAINIVFADGHDTGIYSFQRLREICPCPACMPQGLSDEYR</sequence>
<evidence type="ECO:0000256" key="2">
    <source>
        <dbReference type="ARBA" id="ARBA00023004"/>
    </source>
</evidence>
<dbReference type="GO" id="GO:0046872">
    <property type="term" value="F:metal ion binding"/>
    <property type="evidence" value="ECO:0007669"/>
    <property type="project" value="UniProtKB-KW"/>
</dbReference>
<evidence type="ECO:0000256" key="1">
    <source>
        <dbReference type="ARBA" id="ARBA00022723"/>
    </source>
</evidence>
<dbReference type="PANTHER" id="PTHR35303:SF5">
    <property type="entry name" value="OS02G0197800 PROTEIN"/>
    <property type="match status" value="1"/>
</dbReference>
<name>A0A5C6X010_9DELT</name>
<reference evidence="4 5" key="1">
    <citation type="submission" date="2019-08" db="EMBL/GenBank/DDBJ databases">
        <title>Bradymonadales sp. TMQ4.</title>
        <authorList>
            <person name="Liang Q."/>
        </authorList>
    </citation>
    <scope>NUCLEOTIDE SEQUENCE [LARGE SCALE GENOMIC DNA]</scope>
    <source>
        <strain evidence="4 5">TMQ4</strain>
    </source>
</reference>
<keyword evidence="1" id="KW-0479">Metal-binding</keyword>
<gene>
    <name evidence="4" type="ORF">FRC98_18350</name>
</gene>